<name>A0A0J9UL69_DROSI</name>
<dbReference type="KEGG" id="dsi:Dsimw501_GD27370"/>
<feature type="region of interest" description="Disordered" evidence="1">
    <location>
        <begin position="1"/>
        <end position="44"/>
    </location>
</feature>
<reference evidence="2" key="3">
    <citation type="submission" date="2015-04" db="EMBL/GenBank/DDBJ databases">
        <authorList>
            <consortium name="FlyBase"/>
        </authorList>
    </citation>
    <scope>NUCLEOTIDE SEQUENCE</scope>
    <source>
        <strain evidence="2">W501</strain>
    </source>
</reference>
<accession>A0A0J9UL69</accession>
<sequence>MQDSLLGGECEGISKTPPSPTLVHTMSHTPERRPRTPAHPQPAPLSCKRIALSARVESGAICCDVDAGRVPLCPFAHSA</sequence>
<dbReference type="Proteomes" id="UP000035880">
    <property type="component" value="Chromosome 3L"/>
</dbReference>
<proteinExistence type="predicted"/>
<protein>
    <submittedName>
        <fullName evidence="2">Uncharacterized protein</fullName>
    </submittedName>
</protein>
<evidence type="ECO:0000256" key="1">
    <source>
        <dbReference type="SAM" id="MobiDB-lite"/>
    </source>
</evidence>
<dbReference type="EMBL" id="CM002912">
    <property type="protein sequence ID" value="KMY99650.1"/>
    <property type="molecule type" value="Genomic_DNA"/>
</dbReference>
<reference evidence="2" key="1">
    <citation type="journal article" date="2013" name="Genome Res.">
        <title>A second-generation assembly of the Drosophila simulans genome provides new insights into patterns of lineage-specific divergence.</title>
        <authorList>
            <person name="Hu T.T."/>
            <person name="Eisen M.B."/>
            <person name="Thornton K.R."/>
            <person name="Andolfatto P."/>
        </authorList>
    </citation>
    <scope>NUCLEOTIDE SEQUENCE [LARGE SCALE GENOMIC DNA]</scope>
    <source>
        <strain evidence="2">W501</strain>
    </source>
</reference>
<gene>
    <name evidence="2" type="primary">Dsim\GD27370</name>
    <name evidence="2" type="ORF">Dsimw501_GD27370</name>
</gene>
<dbReference type="AlphaFoldDB" id="A0A0J9UL69"/>
<reference evidence="2" key="2">
    <citation type="submission" date="2014-06" db="EMBL/GenBank/DDBJ databases">
        <authorList>
            <person name="Hu T."/>
            <person name="Eisen M.B."/>
            <person name="Thornton K.R."/>
            <person name="Andolfatto P."/>
        </authorList>
    </citation>
    <scope>NUCLEOTIDE SEQUENCE</scope>
    <source>
        <strain evidence="2">W501</strain>
    </source>
</reference>
<evidence type="ECO:0000313" key="2">
    <source>
        <dbReference type="EMBL" id="KMY99650.1"/>
    </source>
</evidence>
<organism evidence="2">
    <name type="scientific">Drosophila simulans</name>
    <name type="common">Fruit fly</name>
    <dbReference type="NCBI Taxonomy" id="7240"/>
    <lineage>
        <taxon>Eukaryota</taxon>
        <taxon>Metazoa</taxon>
        <taxon>Ecdysozoa</taxon>
        <taxon>Arthropoda</taxon>
        <taxon>Hexapoda</taxon>
        <taxon>Insecta</taxon>
        <taxon>Pterygota</taxon>
        <taxon>Neoptera</taxon>
        <taxon>Endopterygota</taxon>
        <taxon>Diptera</taxon>
        <taxon>Brachycera</taxon>
        <taxon>Muscomorpha</taxon>
        <taxon>Ephydroidea</taxon>
        <taxon>Drosophilidae</taxon>
        <taxon>Drosophila</taxon>
        <taxon>Sophophora</taxon>
    </lineage>
</organism>
<dbReference type="Bgee" id="FBgn0268660">
    <property type="expression patterns" value="Expressed in embryo"/>
</dbReference>